<evidence type="ECO:0000256" key="1">
    <source>
        <dbReference type="SAM" id="SignalP"/>
    </source>
</evidence>
<dbReference type="RefSeq" id="WP_264599798.1">
    <property type="nucleotide sequence ID" value="NZ_JAOQNS010000001.1"/>
</dbReference>
<protein>
    <submittedName>
        <fullName evidence="2">Uncharacterized protein</fullName>
    </submittedName>
</protein>
<dbReference type="EMBL" id="JAOQNS010000001">
    <property type="protein sequence ID" value="MCW2306133.1"/>
    <property type="molecule type" value="Genomic_DNA"/>
</dbReference>
<feature type="chain" id="PRO_5047254934" evidence="1">
    <location>
        <begin position="25"/>
        <end position="113"/>
    </location>
</feature>
<keyword evidence="3" id="KW-1185">Reference proteome</keyword>
<evidence type="ECO:0000313" key="3">
    <source>
        <dbReference type="Proteomes" id="UP001209755"/>
    </source>
</evidence>
<dbReference type="Proteomes" id="UP001209755">
    <property type="component" value="Unassembled WGS sequence"/>
</dbReference>
<evidence type="ECO:0000313" key="2">
    <source>
        <dbReference type="EMBL" id="MCW2306133.1"/>
    </source>
</evidence>
<sequence length="113" mass="12388">MKRTFLSGLALAALLTAFHGTASAHPIIPPGRALLAHAEAAGFIKAGWRVKRHHAKRFRYGRRHRGHGYGHFRGGGRQSRMGPYVMPGVASMIVRKCRPRREELLPGGPVGCN</sequence>
<keyword evidence="1" id="KW-0732">Signal</keyword>
<feature type="signal peptide" evidence="1">
    <location>
        <begin position="1"/>
        <end position="24"/>
    </location>
</feature>
<comment type="caution">
    <text evidence="2">The sequence shown here is derived from an EMBL/GenBank/DDBJ whole genome shotgun (WGS) entry which is preliminary data.</text>
</comment>
<proteinExistence type="predicted"/>
<organism evidence="2 3">
    <name type="scientific">Rhodobium gokarnense</name>
    <dbReference type="NCBI Taxonomy" id="364296"/>
    <lineage>
        <taxon>Bacteria</taxon>
        <taxon>Pseudomonadati</taxon>
        <taxon>Pseudomonadota</taxon>
        <taxon>Alphaproteobacteria</taxon>
        <taxon>Hyphomicrobiales</taxon>
        <taxon>Rhodobiaceae</taxon>
        <taxon>Rhodobium</taxon>
    </lineage>
</organism>
<gene>
    <name evidence="2" type="ORF">M2319_000449</name>
</gene>
<reference evidence="3" key="1">
    <citation type="submission" date="2023-07" db="EMBL/GenBank/DDBJ databases">
        <title>Genome sequencing of Purple Non-Sulfur Bacteria from various extreme environments.</title>
        <authorList>
            <person name="Mayer M."/>
        </authorList>
    </citation>
    <scope>NUCLEOTIDE SEQUENCE [LARGE SCALE GENOMIC DNA]</scope>
    <source>
        <strain evidence="3">DSM 17935</strain>
    </source>
</reference>
<accession>A0ABT3H6W9</accession>
<name>A0ABT3H6W9_9HYPH</name>